<dbReference type="EMBL" id="FRBT01000015">
    <property type="protein sequence ID" value="SHM95745.1"/>
    <property type="molecule type" value="Genomic_DNA"/>
</dbReference>
<keyword evidence="3" id="KW-1185">Reference proteome</keyword>
<evidence type="ECO:0000313" key="2">
    <source>
        <dbReference type="EMBL" id="SHM95745.1"/>
    </source>
</evidence>
<dbReference type="STRING" id="946677.SAMN05444484_11534"/>
<accession>A0A1M7MYI9</accession>
<evidence type="ECO:0000313" key="3">
    <source>
        <dbReference type="Proteomes" id="UP000184028"/>
    </source>
</evidence>
<reference evidence="3" key="1">
    <citation type="submission" date="2016-11" db="EMBL/GenBank/DDBJ databases">
        <authorList>
            <person name="Varghese N."/>
            <person name="Submissions S."/>
        </authorList>
    </citation>
    <scope>NUCLEOTIDE SEQUENCE [LARGE SCALE GENOMIC DNA]</scope>
    <source>
        <strain evidence="3">DSM 24724</strain>
    </source>
</reference>
<proteinExistence type="predicted"/>
<protein>
    <recommendedName>
        <fullName evidence="4">Type IV leader peptidase family protein</fullName>
    </recommendedName>
</protein>
<name>A0A1M7MYI9_9FLAO</name>
<feature type="transmembrane region" description="Helical" evidence="1">
    <location>
        <begin position="56"/>
        <end position="74"/>
    </location>
</feature>
<organism evidence="2 3">
    <name type="scientific">Flavobacterium chilense</name>
    <dbReference type="NCBI Taxonomy" id="946677"/>
    <lineage>
        <taxon>Bacteria</taxon>
        <taxon>Pseudomonadati</taxon>
        <taxon>Bacteroidota</taxon>
        <taxon>Flavobacteriia</taxon>
        <taxon>Flavobacteriales</taxon>
        <taxon>Flavobacteriaceae</taxon>
        <taxon>Flavobacterium</taxon>
    </lineage>
</organism>
<keyword evidence="1" id="KW-0812">Transmembrane</keyword>
<sequence length="157" mass="18365">MWCLKLLLIIVFAIILYQDFKNRLVYWFLYPIVGILAFAIQLSIVPLTIVVFNTGFNLLFVFLILGVSFFYTRFRNINFQNAIGIGDVLFFIFICCTFSIVSFFVLFVFSLLFSLILHFVLNNKENRTVPLAGYMSLFFGAVYIMTFLYNSTFLYAY</sequence>
<keyword evidence="1" id="KW-0472">Membrane</keyword>
<feature type="transmembrane region" description="Helical" evidence="1">
    <location>
        <begin position="28"/>
        <end position="49"/>
    </location>
</feature>
<feature type="transmembrane region" description="Helical" evidence="1">
    <location>
        <begin position="89"/>
        <end position="117"/>
    </location>
</feature>
<dbReference type="Proteomes" id="UP000184028">
    <property type="component" value="Unassembled WGS sequence"/>
</dbReference>
<gene>
    <name evidence="2" type="ORF">SAMN05444484_11534</name>
</gene>
<keyword evidence="1" id="KW-1133">Transmembrane helix</keyword>
<evidence type="ECO:0000256" key="1">
    <source>
        <dbReference type="SAM" id="Phobius"/>
    </source>
</evidence>
<dbReference type="AlphaFoldDB" id="A0A1M7MYI9"/>
<feature type="transmembrane region" description="Helical" evidence="1">
    <location>
        <begin position="129"/>
        <end position="149"/>
    </location>
</feature>
<evidence type="ECO:0008006" key="4">
    <source>
        <dbReference type="Google" id="ProtNLM"/>
    </source>
</evidence>